<dbReference type="EMBL" id="JBHMBH010000019">
    <property type="protein sequence ID" value="MFB9714300.1"/>
    <property type="molecule type" value="Genomic_DNA"/>
</dbReference>
<keyword evidence="1" id="KW-0472">Membrane</keyword>
<name>A0ABV5UP53_9MICC</name>
<accession>A0ABV5UP53</accession>
<protein>
    <submittedName>
        <fullName evidence="2">Uncharacterized protein</fullName>
    </submittedName>
</protein>
<gene>
    <name evidence="2" type="ORF">ACFFPI_09215</name>
</gene>
<sequence length="283" mass="28357">MLSCSSFRSRIAALRSSESGAFDLPSILVGVVVVGILTAGVLASVFGVIPFAQDNGAKQDLGSVRTAQGVSKVNTSRFTDSAGLAAAQLISSPNAPAVKADAAGSCYVGIARSATGKLFYATDQVTDPKPLLADSVPGCLTAAEVSALVTAAGGTPFVAAADPQTATCGGATYKVNAGATLTCEFVSTAGLTSNYKLTVTGTAPAATPVQWVVTADWSGVAKFQNGKAYGTGVADTGAVTQQSGYQIGGMANGSTDPKQSWNHAYVSAAKAAEVFTVQVNVLS</sequence>
<keyword evidence="1" id="KW-1133">Transmembrane helix</keyword>
<reference evidence="2 3" key="1">
    <citation type="submission" date="2024-09" db="EMBL/GenBank/DDBJ databases">
        <authorList>
            <person name="Sun Q."/>
            <person name="Mori K."/>
        </authorList>
    </citation>
    <scope>NUCLEOTIDE SEQUENCE [LARGE SCALE GENOMIC DNA]</scope>
    <source>
        <strain evidence="2 3">JCM 13519</strain>
    </source>
</reference>
<organism evidence="2 3">
    <name type="scientific">Arthrobacter methylotrophus</name>
    <dbReference type="NCBI Taxonomy" id="121291"/>
    <lineage>
        <taxon>Bacteria</taxon>
        <taxon>Bacillati</taxon>
        <taxon>Actinomycetota</taxon>
        <taxon>Actinomycetes</taxon>
        <taxon>Micrococcales</taxon>
        <taxon>Micrococcaceae</taxon>
        <taxon>Arthrobacter</taxon>
    </lineage>
</organism>
<dbReference type="Proteomes" id="UP001589536">
    <property type="component" value="Unassembled WGS sequence"/>
</dbReference>
<proteinExistence type="predicted"/>
<dbReference type="RefSeq" id="WP_376954123.1">
    <property type="nucleotide sequence ID" value="NZ_JBHMBH010000019.1"/>
</dbReference>
<keyword evidence="3" id="KW-1185">Reference proteome</keyword>
<evidence type="ECO:0000256" key="1">
    <source>
        <dbReference type="SAM" id="Phobius"/>
    </source>
</evidence>
<feature type="transmembrane region" description="Helical" evidence="1">
    <location>
        <begin position="27"/>
        <end position="49"/>
    </location>
</feature>
<keyword evidence="1" id="KW-0812">Transmembrane</keyword>
<evidence type="ECO:0000313" key="3">
    <source>
        <dbReference type="Proteomes" id="UP001589536"/>
    </source>
</evidence>
<comment type="caution">
    <text evidence="2">The sequence shown here is derived from an EMBL/GenBank/DDBJ whole genome shotgun (WGS) entry which is preliminary data.</text>
</comment>
<evidence type="ECO:0000313" key="2">
    <source>
        <dbReference type="EMBL" id="MFB9714300.1"/>
    </source>
</evidence>